<dbReference type="InterPro" id="IPR036116">
    <property type="entry name" value="FN3_sf"/>
</dbReference>
<comment type="caution">
    <text evidence="4">The sequence shown here is derived from an EMBL/GenBank/DDBJ whole genome shotgun (WGS) entry which is preliminary data.</text>
</comment>
<evidence type="ECO:0000313" key="5">
    <source>
        <dbReference type="Proteomes" id="UP000683360"/>
    </source>
</evidence>
<dbReference type="PANTHER" id="PTHR46708">
    <property type="entry name" value="TENASCIN"/>
    <property type="match status" value="1"/>
</dbReference>
<evidence type="ECO:0000256" key="1">
    <source>
        <dbReference type="ARBA" id="ARBA00022737"/>
    </source>
</evidence>
<dbReference type="CDD" id="cd00063">
    <property type="entry name" value="FN3"/>
    <property type="match status" value="1"/>
</dbReference>
<evidence type="ECO:0000313" key="4">
    <source>
        <dbReference type="EMBL" id="CAG2208960.1"/>
    </source>
</evidence>
<reference evidence="4" key="1">
    <citation type="submission" date="2021-03" db="EMBL/GenBank/DDBJ databases">
        <authorList>
            <person name="Bekaert M."/>
        </authorList>
    </citation>
    <scope>NUCLEOTIDE SEQUENCE</scope>
</reference>
<gene>
    <name evidence="4" type="ORF">MEDL_23123</name>
</gene>
<dbReference type="InterPro" id="IPR013783">
    <property type="entry name" value="Ig-like_fold"/>
</dbReference>
<sequence length="821" mass="89870">MDLFLRFVGIWIVCFVYIAVGVEGADYGAACTGDGTGDCKETTNIACDTTCKCAAGFFRKGGTECAARVALKATCVIADTSPNQCVADTECKDDGKSAKKCLCKATHYESSSACKPRIVPGVACAAHQCVTHATCNTTSNKCKCDAGFNATPTTKPTMLNGNWSSYKIEWKNCSKACGSDPPEDIKNQTQTSSSIFLNIIPANINHTSFLVYVRSAKLETNSTNYTVVNLDAAECYNISVFTKFGDTVSSQAIHRNFCTTPVPPSSIEIFTQTNDSLIFNITHGAGLFDHFNISLDGKYKISTADLNSTFTIAVFGGLSSGTLYKNISVRSISNNTLSVPTQPIEHTTNSNPPSNVHVQNQNDTSVTLSIARESGKFDKLFVWIERVNIYVETPHTTKIIIGGLEPGNQYLAIVGTTSNGLNSTAYYLTINTNPDRPIAVYLLNRTTESLGIKIVQGQGMTEWFHIQINHRYNVKGKINQTELVLEKLTPGQMYSDIKVQAVSHGLFGESIIMNDTSTIPDAPSLVQVSDKTTETLIIMIVHGKGIVELFHIDIDGKNHSQKATSDSNTTYVTIGHLTPGTLYKDITIYSISNRLESDARKIDASATYPSSPSLQVKDNSINVIRIVIMKGSGGVEKYKILVNNEEVINVTYNQSSQEVNITDRVPGKMYNITAKAIANNIESNLSSNIQQATYPSSPSLHVQDNSINALRIVITKGSGGVEKNIKLWKTIIVTPNNFKLLDERYKTSALLFCDFLLSLAWCNRCRHELNTTLVSFASASHLQTETHNSLALKVYKATEKITLNPIDIKMYLKPFKRESTI</sequence>
<dbReference type="PANTHER" id="PTHR46708:SF2">
    <property type="entry name" value="FIBRONECTIN TYPE-III DOMAIN-CONTAINING PROTEIN"/>
    <property type="match status" value="1"/>
</dbReference>
<feature type="domain" description="Fibronectin type-III" evidence="3">
    <location>
        <begin position="352"/>
        <end position="435"/>
    </location>
</feature>
<protein>
    <recommendedName>
        <fullName evidence="3">Fibronectin type-III domain-containing protein</fullName>
    </recommendedName>
</protein>
<dbReference type="Proteomes" id="UP000683360">
    <property type="component" value="Unassembled WGS sequence"/>
</dbReference>
<feature type="signal peptide" evidence="2">
    <location>
        <begin position="1"/>
        <end position="24"/>
    </location>
</feature>
<dbReference type="InterPro" id="IPR050991">
    <property type="entry name" value="ECM_Regulatory_Proteins"/>
</dbReference>
<dbReference type="AlphaFoldDB" id="A0A8S3RHV6"/>
<keyword evidence="2" id="KW-0732">Signal</keyword>
<organism evidence="4 5">
    <name type="scientific">Mytilus edulis</name>
    <name type="common">Blue mussel</name>
    <dbReference type="NCBI Taxonomy" id="6550"/>
    <lineage>
        <taxon>Eukaryota</taxon>
        <taxon>Metazoa</taxon>
        <taxon>Spiralia</taxon>
        <taxon>Lophotrochozoa</taxon>
        <taxon>Mollusca</taxon>
        <taxon>Bivalvia</taxon>
        <taxon>Autobranchia</taxon>
        <taxon>Pteriomorphia</taxon>
        <taxon>Mytilida</taxon>
        <taxon>Mytiloidea</taxon>
        <taxon>Mytilidae</taxon>
        <taxon>Mytilinae</taxon>
        <taxon>Mytilus</taxon>
    </lineage>
</organism>
<dbReference type="InterPro" id="IPR003961">
    <property type="entry name" value="FN3_dom"/>
</dbReference>
<dbReference type="EMBL" id="CAJPWZ010001126">
    <property type="protein sequence ID" value="CAG2208960.1"/>
    <property type="molecule type" value="Genomic_DNA"/>
</dbReference>
<name>A0A8S3RHV6_MYTED</name>
<evidence type="ECO:0000256" key="2">
    <source>
        <dbReference type="SAM" id="SignalP"/>
    </source>
</evidence>
<dbReference type="Gene3D" id="2.60.40.10">
    <property type="entry name" value="Immunoglobulins"/>
    <property type="match status" value="1"/>
</dbReference>
<dbReference type="PROSITE" id="PS50853">
    <property type="entry name" value="FN3"/>
    <property type="match status" value="1"/>
</dbReference>
<dbReference type="OrthoDB" id="10253954at2759"/>
<dbReference type="SMART" id="SM00060">
    <property type="entry name" value="FN3"/>
    <property type="match status" value="6"/>
</dbReference>
<dbReference type="SUPFAM" id="SSF49265">
    <property type="entry name" value="Fibronectin type III"/>
    <property type="match status" value="3"/>
</dbReference>
<accession>A0A8S3RHV6</accession>
<feature type="chain" id="PRO_5035886068" description="Fibronectin type-III domain-containing protein" evidence="2">
    <location>
        <begin position="25"/>
        <end position="821"/>
    </location>
</feature>
<evidence type="ECO:0000259" key="3">
    <source>
        <dbReference type="PROSITE" id="PS50853"/>
    </source>
</evidence>
<keyword evidence="1" id="KW-0677">Repeat</keyword>
<keyword evidence="5" id="KW-1185">Reference proteome</keyword>
<proteinExistence type="predicted"/>